<comment type="caution">
    <text evidence="3">The sequence shown here is derived from an EMBL/GenBank/DDBJ whole genome shotgun (WGS) entry which is preliminary data.</text>
</comment>
<dbReference type="RefSeq" id="WP_151566879.1">
    <property type="nucleotide sequence ID" value="NZ_WBMT01000021.1"/>
</dbReference>
<feature type="transmembrane region" description="Helical" evidence="2">
    <location>
        <begin position="160"/>
        <end position="182"/>
    </location>
</feature>
<keyword evidence="2" id="KW-1133">Transmembrane helix</keyword>
<evidence type="ECO:0000313" key="4">
    <source>
        <dbReference type="Proteomes" id="UP000468735"/>
    </source>
</evidence>
<sequence length="229" mass="23857">MWAGPNAPMLPPQGQAWTPAAPIRPHAAWYLLPIVLILGSVVGFTGLLIGKWEESQIASGPKVRGDPVNGLTVDLHQGHPYFVYVRGNAAGPAACAITPANGGSPDPIPLTKKNSWSATDYPSYRYVATFDAPLTGKARLTCQGATGELLVTPDDTVDGYLGFALLGGLFLGGLGVIAAIVIPLRRRNSKRRAWAQRPPTAGPPTAGPPTAGPPGGGYPQMPPPGPFSR</sequence>
<dbReference type="Proteomes" id="UP000468735">
    <property type="component" value="Unassembled WGS sequence"/>
</dbReference>
<keyword evidence="2" id="KW-0472">Membrane</keyword>
<accession>A0A6H9YRA9</accession>
<keyword evidence="2" id="KW-0812">Transmembrane</keyword>
<feature type="region of interest" description="Disordered" evidence="1">
    <location>
        <begin position="189"/>
        <end position="229"/>
    </location>
</feature>
<proteinExistence type="predicted"/>
<evidence type="ECO:0000313" key="3">
    <source>
        <dbReference type="EMBL" id="KAB2342754.1"/>
    </source>
</evidence>
<keyword evidence="4" id="KW-1185">Reference proteome</keyword>
<organism evidence="3 4">
    <name type="scientific">Actinomadura rudentiformis</name>
    <dbReference type="NCBI Taxonomy" id="359158"/>
    <lineage>
        <taxon>Bacteria</taxon>
        <taxon>Bacillati</taxon>
        <taxon>Actinomycetota</taxon>
        <taxon>Actinomycetes</taxon>
        <taxon>Streptosporangiales</taxon>
        <taxon>Thermomonosporaceae</taxon>
        <taxon>Actinomadura</taxon>
    </lineage>
</organism>
<feature type="compositionally biased region" description="Pro residues" evidence="1">
    <location>
        <begin position="220"/>
        <end position="229"/>
    </location>
</feature>
<dbReference type="OrthoDB" id="3480400at2"/>
<feature type="compositionally biased region" description="Pro residues" evidence="1">
    <location>
        <begin position="200"/>
        <end position="212"/>
    </location>
</feature>
<reference evidence="3 4" key="1">
    <citation type="submission" date="2019-09" db="EMBL/GenBank/DDBJ databases">
        <title>Actinomadura physcomitrii sp. nov., a novel actinomycete isolated from moss [Physcomitrium sphaericum (Ludw) Fuernr].</title>
        <authorList>
            <person name="Zhuang X."/>
            <person name="Liu C."/>
        </authorList>
    </citation>
    <scope>NUCLEOTIDE SEQUENCE [LARGE SCALE GENOMIC DNA]</scope>
    <source>
        <strain evidence="3 4">HMC1</strain>
    </source>
</reference>
<evidence type="ECO:0000256" key="2">
    <source>
        <dbReference type="SAM" id="Phobius"/>
    </source>
</evidence>
<name>A0A6H9YRA9_9ACTN</name>
<feature type="transmembrane region" description="Helical" evidence="2">
    <location>
        <begin position="27"/>
        <end position="49"/>
    </location>
</feature>
<dbReference type="AlphaFoldDB" id="A0A6H9YRA9"/>
<dbReference type="EMBL" id="WBMT01000021">
    <property type="protein sequence ID" value="KAB2342754.1"/>
    <property type="molecule type" value="Genomic_DNA"/>
</dbReference>
<protein>
    <submittedName>
        <fullName evidence="3">Uncharacterized protein</fullName>
    </submittedName>
</protein>
<evidence type="ECO:0000256" key="1">
    <source>
        <dbReference type="SAM" id="MobiDB-lite"/>
    </source>
</evidence>
<gene>
    <name evidence="3" type="ORF">F8566_37660</name>
</gene>